<dbReference type="EMBL" id="LIRB01000146">
    <property type="protein sequence ID" value="KWX71621.1"/>
    <property type="molecule type" value="Genomic_DNA"/>
</dbReference>
<dbReference type="InterPro" id="IPR012334">
    <property type="entry name" value="Pectin_lyas_fold"/>
</dbReference>
<dbReference type="OrthoDB" id="7262119at2"/>
<evidence type="ECO:0000259" key="1">
    <source>
        <dbReference type="Pfam" id="PF12708"/>
    </source>
</evidence>
<dbReference type="InterPro" id="IPR011050">
    <property type="entry name" value="Pectin_lyase_fold/virulence"/>
</dbReference>
<keyword evidence="3" id="KW-1185">Reference proteome</keyword>
<dbReference type="RefSeq" id="WP_060862940.1">
    <property type="nucleotide sequence ID" value="NZ_LIRB01000146.1"/>
</dbReference>
<dbReference type="AlphaFoldDB" id="A0A132TJZ3"/>
<reference evidence="2 3" key="1">
    <citation type="submission" date="2015-08" db="EMBL/GenBank/DDBJ databases">
        <title>Genomes of Paenibacillus riograndensis.</title>
        <authorList>
            <person name="Sant'Anna F.H."/>
            <person name="Souza R."/>
            <person name="Ambrosini A."/>
            <person name="Bach E."/>
            <person name="Fernandes G."/>
            <person name="Balsanelli E."/>
            <person name="Baura V.A."/>
            <person name="Pedrosa F.O."/>
            <person name="Souza E.M."/>
            <person name="Passaglia L."/>
        </authorList>
    </citation>
    <scope>NUCLEOTIDE SEQUENCE [LARGE SCALE GENOMIC DNA]</scope>
    <source>
        <strain evidence="2 3">CAS34</strain>
    </source>
</reference>
<evidence type="ECO:0000313" key="3">
    <source>
        <dbReference type="Proteomes" id="UP000070475"/>
    </source>
</evidence>
<proteinExistence type="predicted"/>
<comment type="caution">
    <text evidence="2">The sequence shown here is derived from an EMBL/GenBank/DDBJ whole genome shotgun (WGS) entry which is preliminary data.</text>
</comment>
<sequence>MVMQKVSELTSASIGNMLTNVRTWGGVIYNVKEYGAVGDGVTDDTAAINSAIAAALANGGGQVFFPPGEYVISQTIFVPAKVNIVGSGSGENASLAKTILRINGDFVGIRVVGRNVKLSAFLLTIINGLVGNTSDGIQIGDAISNAGRCIIDDVIVTSPGRNGMTLIYGNGCEINAKFYYTGRKGFAVEPGPTGDMSGCQYRIDAFGCASHGIDLANSSGSTLHFLSQSNLGSGVACSGFSNTILGYTENNGLVAGVPNGTDYGVLLSGNATGNIIHFVSFGAESPIFYTKGQLRTNNFVFFSYGEFTKGGYFATTRLRLDTISNLLSTVDTPTAGDILNAQSAGETSGKGLYKYDPAIGWIRLDGVTIRSQPSTAPTGLDIHDPTNGLRKYYDGASWQQYSRFVSVPASATATGKSGDWSADASYVYVCYATNLWRRVATSSW</sequence>
<dbReference type="PATRIC" id="fig|483937.3.peg.4283"/>
<feature type="domain" description="Rhamnogalacturonase A/B/Epimerase-like pectate lyase" evidence="1">
    <location>
        <begin position="29"/>
        <end position="94"/>
    </location>
</feature>
<accession>A0A132TJZ3</accession>
<dbReference type="SUPFAM" id="SSF51126">
    <property type="entry name" value="Pectin lyase-like"/>
    <property type="match status" value="1"/>
</dbReference>
<name>A0A132TJZ3_9BACL</name>
<dbReference type="InterPro" id="IPR024535">
    <property type="entry name" value="RHGA/B-epi-like_pectate_lyase"/>
</dbReference>
<evidence type="ECO:0000313" key="2">
    <source>
        <dbReference type="EMBL" id="KWX71621.1"/>
    </source>
</evidence>
<dbReference type="Proteomes" id="UP000070475">
    <property type="component" value="Unassembled WGS sequence"/>
</dbReference>
<protein>
    <recommendedName>
        <fullName evidence="1">Rhamnogalacturonase A/B/Epimerase-like pectate lyase domain-containing protein</fullName>
    </recommendedName>
</protein>
<organism evidence="2 3">
    <name type="scientific">Paenibacillus riograndensis</name>
    <dbReference type="NCBI Taxonomy" id="483937"/>
    <lineage>
        <taxon>Bacteria</taxon>
        <taxon>Bacillati</taxon>
        <taxon>Bacillota</taxon>
        <taxon>Bacilli</taxon>
        <taxon>Bacillales</taxon>
        <taxon>Paenibacillaceae</taxon>
        <taxon>Paenibacillus</taxon>
        <taxon>Paenibacillus sonchi group</taxon>
    </lineage>
</organism>
<dbReference type="Pfam" id="PF12708">
    <property type="entry name" value="Pect-lyase_RHGA_epim"/>
    <property type="match status" value="1"/>
</dbReference>
<gene>
    <name evidence="2" type="ORF">AMQ84_27250</name>
</gene>
<dbReference type="Gene3D" id="2.160.20.10">
    <property type="entry name" value="Single-stranded right-handed beta-helix, Pectin lyase-like"/>
    <property type="match status" value="1"/>
</dbReference>